<dbReference type="AlphaFoldDB" id="A0A564YV18"/>
<proteinExistence type="predicted"/>
<dbReference type="Gene3D" id="3.80.10.10">
    <property type="entry name" value="Ribonuclease Inhibitor"/>
    <property type="match status" value="1"/>
</dbReference>
<dbReference type="InterPro" id="IPR001841">
    <property type="entry name" value="Znf_RING"/>
</dbReference>
<dbReference type="InterPro" id="IPR001660">
    <property type="entry name" value="SAM"/>
</dbReference>
<dbReference type="PROSITE" id="PS50105">
    <property type="entry name" value="SAM_DOMAIN"/>
    <property type="match status" value="1"/>
</dbReference>
<evidence type="ECO:0000256" key="1">
    <source>
        <dbReference type="ARBA" id="ARBA00022614"/>
    </source>
</evidence>
<dbReference type="Pfam" id="PF13920">
    <property type="entry name" value="zf-C3HC4_3"/>
    <property type="match status" value="1"/>
</dbReference>
<dbReference type="InterPro" id="IPR055414">
    <property type="entry name" value="LRR_R13L4/SHOC2-like"/>
</dbReference>
<dbReference type="SUPFAM" id="SSF47769">
    <property type="entry name" value="SAM/Pointed domain"/>
    <property type="match status" value="1"/>
</dbReference>
<keyword evidence="8" id="KW-0175">Coiled coil</keyword>
<keyword evidence="1" id="KW-0433">Leucine-rich repeat</keyword>
<dbReference type="FunFam" id="1.10.1170.10:FF:000002">
    <property type="entry name" value="Baculoviral IAP repeat containing 7"/>
    <property type="match status" value="1"/>
</dbReference>
<evidence type="ECO:0000256" key="7">
    <source>
        <dbReference type="PROSITE-ProRule" id="PRU00175"/>
    </source>
</evidence>
<dbReference type="SUPFAM" id="SSF52058">
    <property type="entry name" value="L domain-like"/>
    <property type="match status" value="1"/>
</dbReference>
<dbReference type="CDD" id="cd16515">
    <property type="entry name" value="RING-HC_LRSAM1"/>
    <property type="match status" value="1"/>
</dbReference>
<dbReference type="InterPro" id="IPR001611">
    <property type="entry name" value="Leu-rich_rpt"/>
</dbReference>
<dbReference type="PANTHER" id="PTHR48051:SF54">
    <property type="entry name" value="LEUCINE-RICH REPEAT-CONTAINING PROTEIN"/>
    <property type="match status" value="1"/>
</dbReference>
<evidence type="ECO:0000259" key="10">
    <source>
        <dbReference type="PROSITE" id="PS50105"/>
    </source>
</evidence>
<protein>
    <recommendedName>
        <fullName evidence="6">Leucine-rich repeat and death domain-containing protein 1</fullName>
    </recommendedName>
</protein>
<dbReference type="Pfam" id="PF00536">
    <property type="entry name" value="SAM_1"/>
    <property type="match status" value="1"/>
</dbReference>
<organism evidence="11 12">
    <name type="scientific">Hymenolepis diminuta</name>
    <name type="common">Rat tapeworm</name>
    <dbReference type="NCBI Taxonomy" id="6216"/>
    <lineage>
        <taxon>Eukaryota</taxon>
        <taxon>Metazoa</taxon>
        <taxon>Spiralia</taxon>
        <taxon>Lophotrochozoa</taxon>
        <taxon>Platyhelminthes</taxon>
        <taxon>Cestoda</taxon>
        <taxon>Eucestoda</taxon>
        <taxon>Cyclophyllidea</taxon>
        <taxon>Hymenolepididae</taxon>
        <taxon>Hymenolepis</taxon>
    </lineage>
</organism>
<name>A0A564YV18_HYMDI</name>
<keyword evidence="2" id="KW-0479">Metal-binding</keyword>
<evidence type="ECO:0000256" key="5">
    <source>
        <dbReference type="ARBA" id="ARBA00022833"/>
    </source>
</evidence>
<dbReference type="InterPro" id="IPR013083">
    <property type="entry name" value="Znf_RING/FYVE/PHD"/>
</dbReference>
<dbReference type="GO" id="GO:0008270">
    <property type="term" value="F:zinc ion binding"/>
    <property type="evidence" value="ECO:0007669"/>
    <property type="project" value="UniProtKB-KW"/>
</dbReference>
<evidence type="ECO:0000256" key="2">
    <source>
        <dbReference type="ARBA" id="ARBA00022723"/>
    </source>
</evidence>
<dbReference type="GO" id="GO:0005737">
    <property type="term" value="C:cytoplasm"/>
    <property type="evidence" value="ECO:0007669"/>
    <property type="project" value="TreeGrafter"/>
</dbReference>
<dbReference type="EMBL" id="CABIJS010000421">
    <property type="protein sequence ID" value="VUZ51111.1"/>
    <property type="molecule type" value="Genomic_DNA"/>
</dbReference>
<dbReference type="PROSITE" id="PS51450">
    <property type="entry name" value="LRR"/>
    <property type="match status" value="1"/>
</dbReference>
<gene>
    <name evidence="11" type="ORF">WMSIL1_LOCUS9836</name>
</gene>
<feature type="domain" description="SAM" evidence="10">
    <location>
        <begin position="529"/>
        <end position="586"/>
    </location>
</feature>
<accession>A0A564YV18</accession>
<evidence type="ECO:0000256" key="6">
    <source>
        <dbReference type="ARBA" id="ARBA00068118"/>
    </source>
</evidence>
<feature type="domain" description="RING-type" evidence="9">
    <location>
        <begin position="649"/>
        <end position="684"/>
    </location>
</feature>
<sequence>MLVFSRKKSKPSKKAELKLHIAQESREPVYDLSECELEQLPKGVEAQMKYFNKTILKLHTNLLQSICNTGKPADLAHIIHLDLHSNKFRQFPPEIFSMTLLQVLDLSHNEIKTVPDQICQLRSLHKFNLRDNQIHSLPTKFGDLRSLEDLDLDGNPLSCLPVEMGRLINLKQLSLPSTSLTFPPQDICKAGVLAIILYLRKAGKILDDELELAETKISTGQDYDTSSSAIENQGFCDFGLNRRSDLHRKVEEELNAHAELAKRVAKTRVSSVKKLAQEEHVMQNELLFLQKKRDEKRKELVNSLRGTLDHADNLIKLLQKRQQITVEDIDLPSLDSLPYFTLSDENRQKILESMNDILVASETAMMRHRDIKKNIAMTNSNPDDVNPAIQSVLNSRQANQAKLAAQFAIEEREQMKAFECLQQEHDLRRRQIIGDIRLIEAELCRLTQAEQERKATQAAASTTDFSERRKDLVRLLAELRKQKKLRESELHKRLVEMEEQKARDQSDYWLVQYQRLIDRKPAVLNEESFLSDEIREVLVTAGAENYLPNFEYHRITPDQFSALTDEDLIRIGVSAVGVRKSILEAIVAHGKIQKDWMVEPSAPSKSSVIVEKESDEIKGEIINESSSPEAGTKPSAPPADIVAHFEAECCICQNAQCSIIFLPCGHVCCCVTCSAKVSQCPLCRVIVQQRVQLS</sequence>
<keyword evidence="3" id="KW-0677">Repeat</keyword>
<dbReference type="FunFam" id="3.80.10.10:FF:000307">
    <property type="entry name" value="Leucine-rich repeats and death domain-containing 1"/>
    <property type="match status" value="1"/>
</dbReference>
<evidence type="ECO:0000313" key="12">
    <source>
        <dbReference type="Proteomes" id="UP000321570"/>
    </source>
</evidence>
<dbReference type="SUPFAM" id="SSF57850">
    <property type="entry name" value="RING/U-box"/>
    <property type="match status" value="1"/>
</dbReference>
<evidence type="ECO:0000256" key="3">
    <source>
        <dbReference type="ARBA" id="ARBA00022737"/>
    </source>
</evidence>
<keyword evidence="12" id="KW-1185">Reference proteome</keyword>
<dbReference type="InterPro" id="IPR050216">
    <property type="entry name" value="LRR_domain-containing"/>
</dbReference>
<dbReference type="InterPro" id="IPR003591">
    <property type="entry name" value="Leu-rich_rpt_typical-subtyp"/>
</dbReference>
<dbReference type="Gene3D" id="3.30.40.10">
    <property type="entry name" value="Zinc/RING finger domain, C3HC4 (zinc finger)"/>
    <property type="match status" value="1"/>
</dbReference>
<evidence type="ECO:0000259" key="9">
    <source>
        <dbReference type="PROSITE" id="PS50089"/>
    </source>
</evidence>
<dbReference type="InterPro" id="IPR032675">
    <property type="entry name" value="LRR_dom_sf"/>
</dbReference>
<reference evidence="11 12" key="1">
    <citation type="submission" date="2019-07" db="EMBL/GenBank/DDBJ databases">
        <authorList>
            <person name="Jastrzebski P J."/>
            <person name="Paukszto L."/>
            <person name="Jastrzebski P J."/>
        </authorList>
    </citation>
    <scope>NUCLEOTIDE SEQUENCE [LARGE SCALE GENOMIC DNA]</scope>
    <source>
        <strain evidence="11 12">WMS-il1</strain>
    </source>
</reference>
<dbReference type="SMART" id="SM00454">
    <property type="entry name" value="SAM"/>
    <property type="match status" value="1"/>
</dbReference>
<keyword evidence="5" id="KW-0862">Zinc</keyword>
<feature type="coiled-coil region" evidence="8">
    <location>
        <begin position="439"/>
        <end position="500"/>
    </location>
</feature>
<dbReference type="SMART" id="SM00369">
    <property type="entry name" value="LRR_TYP"/>
    <property type="match status" value="4"/>
</dbReference>
<keyword evidence="4 7" id="KW-0863">Zinc-finger</keyword>
<dbReference type="Proteomes" id="UP000321570">
    <property type="component" value="Unassembled WGS sequence"/>
</dbReference>
<dbReference type="Pfam" id="PF23598">
    <property type="entry name" value="LRR_14"/>
    <property type="match status" value="1"/>
</dbReference>
<dbReference type="PROSITE" id="PS50089">
    <property type="entry name" value="ZF_RING_2"/>
    <property type="match status" value="1"/>
</dbReference>
<evidence type="ECO:0000256" key="4">
    <source>
        <dbReference type="ARBA" id="ARBA00022771"/>
    </source>
</evidence>
<dbReference type="InterPro" id="IPR013761">
    <property type="entry name" value="SAM/pointed_sf"/>
</dbReference>
<dbReference type="PANTHER" id="PTHR48051">
    <property type="match status" value="1"/>
</dbReference>
<evidence type="ECO:0000313" key="11">
    <source>
        <dbReference type="EMBL" id="VUZ51111.1"/>
    </source>
</evidence>
<evidence type="ECO:0000256" key="8">
    <source>
        <dbReference type="SAM" id="Coils"/>
    </source>
</evidence>
<dbReference type="Gene3D" id="1.10.150.50">
    <property type="entry name" value="Transcription Factor, Ets-1"/>
    <property type="match status" value="1"/>
</dbReference>